<dbReference type="PROSITE" id="PS00108">
    <property type="entry name" value="PROTEIN_KINASE_ST"/>
    <property type="match status" value="1"/>
</dbReference>
<dbReference type="InParanoid" id="A0A7N4NQ25"/>
<dbReference type="Ensembl" id="ENSSHAT00000042035.1">
    <property type="protein sequence ID" value="ENSSHAP00000026748.1"/>
    <property type="gene ID" value="ENSSHAG00000029924.1"/>
</dbReference>
<reference evidence="7" key="2">
    <citation type="submission" date="2025-08" db="UniProtKB">
        <authorList>
            <consortium name="Ensembl"/>
        </authorList>
    </citation>
    <scope>IDENTIFICATION</scope>
</reference>
<keyword evidence="8" id="KW-1185">Reference proteome</keyword>
<evidence type="ECO:0000256" key="1">
    <source>
        <dbReference type="ARBA" id="ARBA00022527"/>
    </source>
</evidence>
<keyword evidence="3" id="KW-0547">Nucleotide-binding</keyword>
<proteinExistence type="predicted"/>
<dbReference type="Pfam" id="PF00069">
    <property type="entry name" value="Pkinase"/>
    <property type="match status" value="1"/>
</dbReference>
<accession>A0A7N4NQ25</accession>
<reference evidence="7" key="3">
    <citation type="submission" date="2025-09" db="UniProtKB">
        <authorList>
            <consortium name="Ensembl"/>
        </authorList>
    </citation>
    <scope>IDENTIFICATION</scope>
</reference>
<keyword evidence="5" id="KW-0067">ATP-binding</keyword>
<dbReference type="GeneTree" id="ENSGT00980000203252"/>
<keyword evidence="4" id="KW-0418">Kinase</keyword>
<dbReference type="Gene3D" id="1.10.510.10">
    <property type="entry name" value="Transferase(Phosphotransferase) domain 1"/>
    <property type="match status" value="1"/>
</dbReference>
<sequence length="73" mass="8148">IALNFLNEQGIIYGDLKLNNVLLDAEGHIKLTDYGMCKKGLGSEFMFATSSRRECSNDFEDAHFLQNKTSCNG</sequence>
<evidence type="ECO:0000256" key="4">
    <source>
        <dbReference type="ARBA" id="ARBA00022777"/>
    </source>
</evidence>
<keyword evidence="2" id="KW-0808">Transferase</keyword>
<organism evidence="7 8">
    <name type="scientific">Sarcophilus harrisii</name>
    <name type="common">Tasmanian devil</name>
    <name type="synonym">Sarcophilus laniarius</name>
    <dbReference type="NCBI Taxonomy" id="9305"/>
    <lineage>
        <taxon>Eukaryota</taxon>
        <taxon>Metazoa</taxon>
        <taxon>Chordata</taxon>
        <taxon>Craniata</taxon>
        <taxon>Vertebrata</taxon>
        <taxon>Euteleostomi</taxon>
        <taxon>Mammalia</taxon>
        <taxon>Metatheria</taxon>
        <taxon>Dasyuromorphia</taxon>
        <taxon>Dasyuridae</taxon>
        <taxon>Sarcophilus</taxon>
    </lineage>
</organism>
<name>A0A7N4NQ25_SARHA</name>
<evidence type="ECO:0000256" key="3">
    <source>
        <dbReference type="ARBA" id="ARBA00022741"/>
    </source>
</evidence>
<protein>
    <recommendedName>
        <fullName evidence="6">Protein kinase domain-containing protein</fullName>
    </recommendedName>
</protein>
<evidence type="ECO:0000313" key="7">
    <source>
        <dbReference type="Ensembl" id="ENSSHAP00000026748.1"/>
    </source>
</evidence>
<dbReference type="InterPro" id="IPR000719">
    <property type="entry name" value="Prot_kinase_dom"/>
</dbReference>
<evidence type="ECO:0000259" key="6">
    <source>
        <dbReference type="PROSITE" id="PS50011"/>
    </source>
</evidence>
<dbReference type="GO" id="GO:0005524">
    <property type="term" value="F:ATP binding"/>
    <property type="evidence" value="ECO:0007669"/>
    <property type="project" value="UniProtKB-KW"/>
</dbReference>
<dbReference type="AlphaFoldDB" id="A0A7N4NQ25"/>
<dbReference type="GO" id="GO:0004674">
    <property type="term" value="F:protein serine/threonine kinase activity"/>
    <property type="evidence" value="ECO:0007669"/>
    <property type="project" value="UniProtKB-KW"/>
</dbReference>
<dbReference type="SUPFAM" id="SSF56112">
    <property type="entry name" value="Protein kinase-like (PK-like)"/>
    <property type="match status" value="1"/>
</dbReference>
<dbReference type="PROSITE" id="PS50011">
    <property type="entry name" value="PROTEIN_KINASE_DOM"/>
    <property type="match status" value="1"/>
</dbReference>
<dbReference type="InterPro" id="IPR011009">
    <property type="entry name" value="Kinase-like_dom_sf"/>
</dbReference>
<dbReference type="InterPro" id="IPR008271">
    <property type="entry name" value="Ser/Thr_kinase_AS"/>
</dbReference>
<feature type="domain" description="Protein kinase" evidence="6">
    <location>
        <begin position="1"/>
        <end position="73"/>
    </location>
</feature>
<evidence type="ECO:0000313" key="8">
    <source>
        <dbReference type="Proteomes" id="UP000007648"/>
    </source>
</evidence>
<dbReference type="PANTHER" id="PTHR24351">
    <property type="entry name" value="RIBOSOMAL PROTEIN S6 KINASE"/>
    <property type="match status" value="1"/>
</dbReference>
<dbReference type="Proteomes" id="UP000007648">
    <property type="component" value="Unassembled WGS sequence"/>
</dbReference>
<keyword evidence="1" id="KW-0723">Serine/threonine-protein kinase</keyword>
<reference evidence="7 8" key="1">
    <citation type="journal article" date="2011" name="Proc. Natl. Acad. Sci. U.S.A.">
        <title>Genetic diversity and population structure of the endangered marsupial Sarcophilus harrisii (Tasmanian devil).</title>
        <authorList>
            <person name="Miller W."/>
            <person name="Hayes V.M."/>
            <person name="Ratan A."/>
            <person name="Petersen D.C."/>
            <person name="Wittekindt N.E."/>
            <person name="Miller J."/>
            <person name="Walenz B."/>
            <person name="Knight J."/>
            <person name="Qi J."/>
            <person name="Zhao F."/>
            <person name="Wang Q."/>
            <person name="Bedoya-Reina O.C."/>
            <person name="Katiyar N."/>
            <person name="Tomsho L.P."/>
            <person name="Kasson L.M."/>
            <person name="Hardie R.A."/>
            <person name="Woodbridge P."/>
            <person name="Tindall E.A."/>
            <person name="Bertelsen M.F."/>
            <person name="Dixon D."/>
            <person name="Pyecroft S."/>
            <person name="Helgen K.M."/>
            <person name="Lesk A.M."/>
            <person name="Pringle T.H."/>
            <person name="Patterson N."/>
            <person name="Zhang Y."/>
            <person name="Kreiss A."/>
            <person name="Woods G.M."/>
            <person name="Jones M.E."/>
            <person name="Schuster S.C."/>
        </authorList>
    </citation>
    <scope>NUCLEOTIDE SEQUENCE [LARGE SCALE GENOMIC DNA]</scope>
</reference>
<evidence type="ECO:0000256" key="5">
    <source>
        <dbReference type="ARBA" id="ARBA00022840"/>
    </source>
</evidence>
<evidence type="ECO:0000256" key="2">
    <source>
        <dbReference type="ARBA" id="ARBA00022679"/>
    </source>
</evidence>